<keyword evidence="3" id="KW-1185">Reference proteome</keyword>
<evidence type="ECO:0000313" key="3">
    <source>
        <dbReference type="Proteomes" id="UP000019443"/>
    </source>
</evidence>
<dbReference type="PATRIC" id="fig|348824.6.peg.4816"/>
<geneLocation type="plasmid" evidence="2 3">
    <name>pLPU83c</name>
</geneLocation>
<proteinExistence type="predicted"/>
<name>W6RK40_9HYPH</name>
<dbReference type="EMBL" id="HG916854">
    <property type="protein sequence ID" value="CDM60685.1"/>
    <property type="molecule type" value="Genomic_DNA"/>
</dbReference>
<accession>W6RK40</accession>
<keyword evidence="2" id="KW-0614">Plasmid</keyword>
<feature type="region of interest" description="Disordered" evidence="1">
    <location>
        <begin position="90"/>
        <end position="121"/>
    </location>
</feature>
<dbReference type="AlphaFoldDB" id="W6RK40"/>
<protein>
    <submittedName>
        <fullName evidence="2">Uncharacterized protein</fullName>
    </submittedName>
</protein>
<sequence length="121" mass="13164">MSSYLGGHRDSGFFGLPSPRQQFVDPARWMICDTGKKVGKPGLRIDLVHFCRDDHARGDETLRIRSAASTRLQAAVSARAGRLAGEIWPPQARPMRKPKAVSCIVPADAPKTAPNSGNAER</sequence>
<dbReference type="Proteomes" id="UP000019443">
    <property type="component" value="Plasmid pLPU83c"/>
</dbReference>
<dbReference type="HOGENOM" id="CLU_2036151_0_0_5"/>
<reference evidence="2" key="1">
    <citation type="submission" date="2013-11" db="EMBL/GenBank/DDBJ databases">
        <title>Draft genome sequence of the broad-host-range Rhizobium sp. LPU83 strain, a member of the low-genetic diversity Oregon-like Rhizobium sp. group.</title>
        <authorList>
            <person name="Wibberg D."/>
            <person name="Puehler A."/>
            <person name="Schlueter A."/>
        </authorList>
    </citation>
    <scope>NUCLEOTIDE SEQUENCE [LARGE SCALE GENOMIC DNA]</scope>
    <source>
        <strain evidence="2">LPU83</strain>
        <plasmid evidence="2">pLPU83c</plasmid>
    </source>
</reference>
<evidence type="ECO:0000256" key="1">
    <source>
        <dbReference type="SAM" id="MobiDB-lite"/>
    </source>
</evidence>
<organism evidence="2 3">
    <name type="scientific">Rhizobium favelukesii</name>
    <dbReference type="NCBI Taxonomy" id="348824"/>
    <lineage>
        <taxon>Bacteria</taxon>
        <taxon>Pseudomonadati</taxon>
        <taxon>Pseudomonadota</taxon>
        <taxon>Alphaproteobacteria</taxon>
        <taxon>Hyphomicrobiales</taxon>
        <taxon>Rhizobiaceae</taxon>
        <taxon>Rhizobium/Agrobacterium group</taxon>
        <taxon>Rhizobium</taxon>
    </lineage>
</organism>
<evidence type="ECO:0000313" key="2">
    <source>
        <dbReference type="EMBL" id="CDM60685.1"/>
    </source>
</evidence>
<gene>
    <name evidence="2" type="ORF">LPU83_pLPU83c_0123</name>
</gene>
<dbReference type="KEGG" id="rhl:LPU83_pLPU83c_0123"/>